<dbReference type="PaxDb" id="29760-VIT_11s0118g00010.t01"/>
<dbReference type="EMBL" id="FN595515">
    <property type="protein sequence ID" value="CBI25526.3"/>
    <property type="molecule type" value="Genomic_DNA"/>
</dbReference>
<evidence type="ECO:0000313" key="2">
    <source>
        <dbReference type="EMBL" id="CBI25526.3"/>
    </source>
</evidence>
<evidence type="ECO:0000256" key="1">
    <source>
        <dbReference type="SAM" id="MobiDB-lite"/>
    </source>
</evidence>
<name>D7T4U4_VITVI</name>
<dbReference type="AlphaFoldDB" id="D7T4U4"/>
<proteinExistence type="predicted"/>
<dbReference type="STRING" id="29760.D7T4U4"/>
<gene>
    <name evidence="2" type="ordered locus">VIT_11s0118g00010</name>
</gene>
<dbReference type="PANTHER" id="PTHR21373:SF0">
    <property type="entry name" value="N-ALPHA-ACETYLTRANSFERASE 35, NATC AUXILIARY SUBUNIT"/>
    <property type="match status" value="1"/>
</dbReference>
<dbReference type="InParanoid" id="D7T4U4"/>
<dbReference type="GO" id="GO:0031417">
    <property type="term" value="C:NatC complex"/>
    <property type="evidence" value="ECO:0007669"/>
    <property type="project" value="InterPro"/>
</dbReference>
<feature type="region of interest" description="Disordered" evidence="1">
    <location>
        <begin position="1"/>
        <end position="22"/>
    </location>
</feature>
<dbReference type="eggNOG" id="KOG2343">
    <property type="taxonomic scope" value="Eukaryota"/>
</dbReference>
<dbReference type="HOGENOM" id="CLU_2502498_0_0_1"/>
<organism evidence="2 3">
    <name type="scientific">Vitis vinifera</name>
    <name type="common">Grape</name>
    <dbReference type="NCBI Taxonomy" id="29760"/>
    <lineage>
        <taxon>Eukaryota</taxon>
        <taxon>Viridiplantae</taxon>
        <taxon>Streptophyta</taxon>
        <taxon>Embryophyta</taxon>
        <taxon>Tracheophyta</taxon>
        <taxon>Spermatophyta</taxon>
        <taxon>Magnoliopsida</taxon>
        <taxon>eudicotyledons</taxon>
        <taxon>Gunneridae</taxon>
        <taxon>Pentapetalae</taxon>
        <taxon>rosids</taxon>
        <taxon>Vitales</taxon>
        <taxon>Vitaceae</taxon>
        <taxon>Viteae</taxon>
        <taxon>Vitis</taxon>
    </lineage>
</organism>
<keyword evidence="3" id="KW-1185">Reference proteome</keyword>
<accession>D7T4U4</accession>
<evidence type="ECO:0000313" key="3">
    <source>
        <dbReference type="Proteomes" id="UP000009183"/>
    </source>
</evidence>
<protein>
    <submittedName>
        <fullName evidence="2">Uncharacterized protein</fullName>
    </submittedName>
</protein>
<dbReference type="Proteomes" id="UP000009183">
    <property type="component" value="Chromosome 11"/>
</dbReference>
<sequence length="86" mass="9310">MAHKPIESEARDPHVPVTSSISSGENTVWADVTSLLQAASQGLQEGELIHGDNFNLFAAMSALEVLLHLDNMCILFGYHLDYTAIG</sequence>
<feature type="compositionally biased region" description="Basic and acidic residues" evidence="1">
    <location>
        <begin position="1"/>
        <end position="14"/>
    </location>
</feature>
<dbReference type="PANTHER" id="PTHR21373">
    <property type="entry name" value="GLUCOSE REPRESSIBLE PROTEIN MAK10"/>
    <property type="match status" value="1"/>
</dbReference>
<reference evidence="3" key="1">
    <citation type="journal article" date="2007" name="Nature">
        <title>The grapevine genome sequence suggests ancestral hexaploidization in major angiosperm phyla.</title>
        <authorList>
            <consortium name="The French-Italian Public Consortium for Grapevine Genome Characterization."/>
            <person name="Jaillon O."/>
            <person name="Aury J.-M."/>
            <person name="Noel B."/>
            <person name="Policriti A."/>
            <person name="Clepet C."/>
            <person name="Casagrande A."/>
            <person name="Choisne N."/>
            <person name="Aubourg S."/>
            <person name="Vitulo N."/>
            <person name="Jubin C."/>
            <person name="Vezzi A."/>
            <person name="Legeai F."/>
            <person name="Hugueney P."/>
            <person name="Dasilva C."/>
            <person name="Horner D."/>
            <person name="Mica E."/>
            <person name="Jublot D."/>
            <person name="Poulain J."/>
            <person name="Bruyere C."/>
            <person name="Billault A."/>
            <person name="Segurens B."/>
            <person name="Gouyvenoux M."/>
            <person name="Ugarte E."/>
            <person name="Cattonaro F."/>
            <person name="Anthouard V."/>
            <person name="Vico V."/>
            <person name="Del Fabbro C."/>
            <person name="Alaux M."/>
            <person name="Di Gaspero G."/>
            <person name="Dumas V."/>
            <person name="Felice N."/>
            <person name="Paillard S."/>
            <person name="Juman I."/>
            <person name="Moroldo M."/>
            <person name="Scalabrin S."/>
            <person name="Canaguier A."/>
            <person name="Le Clainche I."/>
            <person name="Malacrida G."/>
            <person name="Durand E."/>
            <person name="Pesole G."/>
            <person name="Laucou V."/>
            <person name="Chatelet P."/>
            <person name="Merdinoglu D."/>
            <person name="Delledonne M."/>
            <person name="Pezzotti M."/>
            <person name="Lecharny A."/>
            <person name="Scarpelli C."/>
            <person name="Artiguenave F."/>
            <person name="Pe M.E."/>
            <person name="Valle G."/>
            <person name="Morgante M."/>
            <person name="Caboche M."/>
            <person name="Adam-Blondon A.-F."/>
            <person name="Weissenbach J."/>
            <person name="Quetier F."/>
            <person name="Wincker P."/>
        </authorList>
    </citation>
    <scope>NUCLEOTIDE SEQUENCE [LARGE SCALE GENOMIC DNA]</scope>
    <source>
        <strain evidence="3">cv. Pinot noir / PN40024</strain>
    </source>
</reference>
<dbReference type="InterPro" id="IPR007244">
    <property type="entry name" value="Naa35_N"/>
</dbReference>